<reference evidence="12" key="1">
    <citation type="submission" date="2021-11" db="EMBL/GenBank/DDBJ databases">
        <title>Legionella maioricencis sp. nov., a new species isolated from hot water samples in Mallorca.</title>
        <authorList>
            <person name="Crespi S."/>
            <person name="Drasar V."/>
            <person name="Salva-Serra F."/>
            <person name="Jaen-Luchoro D."/>
            <person name="Pineiro-Iglesias B."/>
            <person name="Aliaga F."/>
            <person name="Fernandez-Juarez V."/>
            <person name="Coll G."/>
            <person name="Moore E.R.B."/>
            <person name="Bennasar-Figueras A."/>
        </authorList>
    </citation>
    <scope>NUCLEOTIDE SEQUENCE</scope>
    <source>
        <strain evidence="12">HCPI-6</strain>
    </source>
</reference>
<evidence type="ECO:0000256" key="1">
    <source>
        <dbReference type="ARBA" id="ARBA00004370"/>
    </source>
</evidence>
<comment type="caution">
    <text evidence="12">The sequence shown here is derived from an EMBL/GenBank/DDBJ whole genome shotgun (WGS) entry which is preliminary data.</text>
</comment>
<feature type="transmembrane region" description="Helical" evidence="11">
    <location>
        <begin position="15"/>
        <end position="35"/>
    </location>
</feature>
<keyword evidence="4 10" id="KW-0812">Transmembrane</keyword>
<evidence type="ECO:0000313" key="13">
    <source>
        <dbReference type="Proteomes" id="UP001139721"/>
    </source>
</evidence>
<dbReference type="InterPro" id="IPR010131">
    <property type="entry name" value="MdtP/NodT-like"/>
</dbReference>
<keyword evidence="7 10" id="KW-0564">Palmitate</keyword>
<evidence type="ECO:0000256" key="6">
    <source>
        <dbReference type="ARBA" id="ARBA00023136"/>
    </source>
</evidence>
<accession>A0A9X2CXT0</accession>
<evidence type="ECO:0000256" key="8">
    <source>
        <dbReference type="ARBA" id="ARBA00023288"/>
    </source>
</evidence>
<evidence type="ECO:0000256" key="5">
    <source>
        <dbReference type="ARBA" id="ARBA00022729"/>
    </source>
</evidence>
<evidence type="ECO:0000256" key="9">
    <source>
        <dbReference type="ARBA" id="ARBA00037313"/>
    </source>
</evidence>
<evidence type="ECO:0000256" key="2">
    <source>
        <dbReference type="ARBA" id="ARBA00007613"/>
    </source>
</evidence>
<evidence type="ECO:0000256" key="3">
    <source>
        <dbReference type="ARBA" id="ARBA00022452"/>
    </source>
</evidence>
<dbReference type="GO" id="GO:0015562">
    <property type="term" value="F:efflux transmembrane transporter activity"/>
    <property type="evidence" value="ECO:0007669"/>
    <property type="project" value="InterPro"/>
</dbReference>
<dbReference type="AlphaFoldDB" id="A0A9X2CXT0"/>
<dbReference type="Gene3D" id="2.20.200.10">
    <property type="entry name" value="Outer membrane efflux proteins (OEP)"/>
    <property type="match status" value="1"/>
</dbReference>
<comment type="function">
    <text evidence="9">Could be involved in resistance to puromycin, acriflavine and tetraphenylarsonium chloride.</text>
</comment>
<keyword evidence="11" id="KW-1133">Transmembrane helix</keyword>
<organism evidence="12 13">
    <name type="scientific">Legionella maioricensis</name>
    <dbReference type="NCBI Taxonomy" id="2896528"/>
    <lineage>
        <taxon>Bacteria</taxon>
        <taxon>Pseudomonadati</taxon>
        <taxon>Pseudomonadota</taxon>
        <taxon>Gammaproteobacteria</taxon>
        <taxon>Legionellales</taxon>
        <taxon>Legionellaceae</taxon>
        <taxon>Legionella</taxon>
    </lineage>
</organism>
<comment type="subcellular location">
    <subcellularLocation>
        <location evidence="10">Cell outer membrane</location>
        <topology evidence="10">Lipid-anchor</topology>
    </subcellularLocation>
    <subcellularLocation>
        <location evidence="1">Membrane</location>
    </subcellularLocation>
</comment>
<evidence type="ECO:0000256" key="4">
    <source>
        <dbReference type="ARBA" id="ARBA00022692"/>
    </source>
</evidence>
<keyword evidence="3 10" id="KW-1134">Transmembrane beta strand</keyword>
<dbReference type="NCBIfam" id="TIGR01845">
    <property type="entry name" value="outer_NodT"/>
    <property type="match status" value="1"/>
</dbReference>
<dbReference type="PANTHER" id="PTHR30203">
    <property type="entry name" value="OUTER MEMBRANE CATION EFFLUX PROTEIN"/>
    <property type="match status" value="1"/>
</dbReference>
<proteinExistence type="inferred from homology"/>
<dbReference type="RefSeq" id="WP_250420111.1">
    <property type="nucleotide sequence ID" value="NZ_JAJKBJ010000001.1"/>
</dbReference>
<sequence>MRLTSSTPCANKYNLFIICFLLAGIAILSGCANYIGIRSHKKIAHPAQFQTQKSIPKQNGHWPTTNWAKQFGDPQLVFLINEALANNPSLQVAQARIVQAQALADSRAAAFFPTINLSSQVARTRISANVLPPDLGGGRWFTFGEFLVRANYEIDIWGKNLANYRQAIAQEKVSETEAQQSRLIISTTVASSYNQLAYYYALREVLRSTVAQREALEKISAVRLRTGLDTRVQLYQSRNTTANARTQLLDVEGQILLTRQQLGTLLGGGPDRGLQIKRPRLKSINTPELPPNLPLSLLGRRPDIVGARWNVEATCQGVKYTKAKFYPNVNLAALAGFLSLRIDRLFENPSTAYQFGPALSLPIFDGNNLRSQLRGQYGYYEEAVANYNNTLNNALSDVAAQLTSIHSTDNQIRTQKEALYTSEHAYNLARFQYRTGLASQLVVLDAETLFLNAQQTRLQLIANRRNQQIALIKALGGGFDACCHAPGKKMHEDK</sequence>
<evidence type="ECO:0000313" key="12">
    <source>
        <dbReference type="EMBL" id="MCL9682488.1"/>
    </source>
</evidence>
<keyword evidence="13" id="KW-1185">Reference proteome</keyword>
<name>A0A9X2CXT0_9GAMM</name>
<evidence type="ECO:0000256" key="11">
    <source>
        <dbReference type="SAM" id="Phobius"/>
    </source>
</evidence>
<dbReference type="EMBL" id="JAJKBJ010000001">
    <property type="protein sequence ID" value="MCL9682488.1"/>
    <property type="molecule type" value="Genomic_DNA"/>
</dbReference>
<evidence type="ECO:0000256" key="7">
    <source>
        <dbReference type="ARBA" id="ARBA00023139"/>
    </source>
</evidence>
<keyword evidence="6 10" id="KW-0472">Membrane</keyword>
<keyword evidence="5" id="KW-0732">Signal</keyword>
<comment type="similarity">
    <text evidence="2 10">Belongs to the outer membrane factor (OMF) (TC 1.B.17) family.</text>
</comment>
<protein>
    <submittedName>
        <fullName evidence="12">Efflux transporter outer membrane subunit</fullName>
    </submittedName>
</protein>
<dbReference type="InterPro" id="IPR003423">
    <property type="entry name" value="OMP_efflux"/>
</dbReference>
<dbReference type="GO" id="GO:0009279">
    <property type="term" value="C:cell outer membrane"/>
    <property type="evidence" value="ECO:0007669"/>
    <property type="project" value="UniProtKB-SubCell"/>
</dbReference>
<dbReference type="Pfam" id="PF02321">
    <property type="entry name" value="OEP"/>
    <property type="match status" value="2"/>
</dbReference>
<dbReference type="Gene3D" id="1.20.1600.10">
    <property type="entry name" value="Outer membrane efflux proteins (OEP)"/>
    <property type="match status" value="1"/>
</dbReference>
<dbReference type="PROSITE" id="PS51257">
    <property type="entry name" value="PROKAR_LIPOPROTEIN"/>
    <property type="match status" value="1"/>
</dbReference>
<dbReference type="PANTHER" id="PTHR30203:SF20">
    <property type="entry name" value="MULTIDRUG RESISTANCE OUTER MEMBRANE PROTEIN MDTP-RELATED"/>
    <property type="match status" value="1"/>
</dbReference>
<evidence type="ECO:0000256" key="10">
    <source>
        <dbReference type="RuleBase" id="RU362097"/>
    </source>
</evidence>
<dbReference type="SUPFAM" id="SSF56954">
    <property type="entry name" value="Outer membrane efflux proteins (OEP)"/>
    <property type="match status" value="1"/>
</dbReference>
<keyword evidence="8 10" id="KW-0449">Lipoprotein</keyword>
<dbReference type="Proteomes" id="UP001139721">
    <property type="component" value="Unassembled WGS sequence"/>
</dbReference>
<gene>
    <name evidence="12" type="ORF">LOX96_00080</name>
</gene>